<dbReference type="EMBL" id="JACVVK020000294">
    <property type="protein sequence ID" value="KAK7479846.1"/>
    <property type="molecule type" value="Genomic_DNA"/>
</dbReference>
<organism evidence="2 3">
    <name type="scientific">Batillaria attramentaria</name>
    <dbReference type="NCBI Taxonomy" id="370345"/>
    <lineage>
        <taxon>Eukaryota</taxon>
        <taxon>Metazoa</taxon>
        <taxon>Spiralia</taxon>
        <taxon>Lophotrochozoa</taxon>
        <taxon>Mollusca</taxon>
        <taxon>Gastropoda</taxon>
        <taxon>Caenogastropoda</taxon>
        <taxon>Sorbeoconcha</taxon>
        <taxon>Cerithioidea</taxon>
        <taxon>Batillariidae</taxon>
        <taxon>Batillaria</taxon>
    </lineage>
</organism>
<reference evidence="2 3" key="1">
    <citation type="journal article" date="2023" name="Sci. Data">
        <title>Genome assembly of the Korean intertidal mud-creeper Batillaria attramentaria.</title>
        <authorList>
            <person name="Patra A.K."/>
            <person name="Ho P.T."/>
            <person name="Jun S."/>
            <person name="Lee S.J."/>
            <person name="Kim Y."/>
            <person name="Won Y.J."/>
        </authorList>
    </citation>
    <scope>NUCLEOTIDE SEQUENCE [LARGE SCALE GENOMIC DNA]</scope>
    <source>
        <strain evidence="2">Wonlab-2016</strain>
    </source>
</reference>
<sequence length="68" mass="7176">MNTGSKCFCSVLVIWPLLLRRTDGADSEALSPPKPTQIGQDRCCRVGQGPDKCPAFLLPAPATMGSTA</sequence>
<feature type="non-terminal residue" evidence="2">
    <location>
        <position position="68"/>
    </location>
</feature>
<gene>
    <name evidence="2" type="ORF">BaRGS_00028926</name>
</gene>
<keyword evidence="1" id="KW-0732">Signal</keyword>
<evidence type="ECO:0000313" key="2">
    <source>
        <dbReference type="EMBL" id="KAK7479846.1"/>
    </source>
</evidence>
<name>A0ABD0JYL6_9CAEN</name>
<feature type="signal peptide" evidence="1">
    <location>
        <begin position="1"/>
        <end position="24"/>
    </location>
</feature>
<proteinExistence type="predicted"/>
<feature type="chain" id="PRO_5044880707" evidence="1">
    <location>
        <begin position="25"/>
        <end position="68"/>
    </location>
</feature>
<dbReference type="AlphaFoldDB" id="A0ABD0JYL6"/>
<dbReference type="Proteomes" id="UP001519460">
    <property type="component" value="Unassembled WGS sequence"/>
</dbReference>
<protein>
    <submittedName>
        <fullName evidence="2">Uncharacterized protein</fullName>
    </submittedName>
</protein>
<evidence type="ECO:0000313" key="3">
    <source>
        <dbReference type="Proteomes" id="UP001519460"/>
    </source>
</evidence>
<evidence type="ECO:0000256" key="1">
    <source>
        <dbReference type="SAM" id="SignalP"/>
    </source>
</evidence>
<keyword evidence="3" id="KW-1185">Reference proteome</keyword>
<accession>A0ABD0JYL6</accession>
<comment type="caution">
    <text evidence="2">The sequence shown here is derived from an EMBL/GenBank/DDBJ whole genome shotgun (WGS) entry which is preliminary data.</text>
</comment>